<dbReference type="RefSeq" id="WP_302711962.1">
    <property type="nucleotide sequence ID" value="NZ_JAULRT010000047.1"/>
</dbReference>
<dbReference type="InterPro" id="IPR050275">
    <property type="entry name" value="PGM_Phosphatase"/>
</dbReference>
<dbReference type="CDD" id="cd07067">
    <property type="entry name" value="HP_PGM_like"/>
    <property type="match status" value="1"/>
</dbReference>
<dbReference type="EMBL" id="JAULRT010000047">
    <property type="protein sequence ID" value="MDO3381806.1"/>
    <property type="molecule type" value="Genomic_DNA"/>
</dbReference>
<dbReference type="GO" id="GO:0016787">
    <property type="term" value="F:hydrolase activity"/>
    <property type="evidence" value="ECO:0007669"/>
    <property type="project" value="UniProtKB-KW"/>
</dbReference>
<proteinExistence type="predicted"/>
<dbReference type="SUPFAM" id="SSF53254">
    <property type="entry name" value="Phosphoglycerate mutase-like"/>
    <property type="match status" value="1"/>
</dbReference>
<dbReference type="SMART" id="SM00855">
    <property type="entry name" value="PGAM"/>
    <property type="match status" value="1"/>
</dbReference>
<dbReference type="EC" id="3.1.3.-" evidence="1"/>
<evidence type="ECO:0000313" key="2">
    <source>
        <dbReference type="Proteomes" id="UP001168380"/>
    </source>
</evidence>
<dbReference type="Pfam" id="PF00300">
    <property type="entry name" value="His_Phos_1"/>
    <property type="match status" value="1"/>
</dbReference>
<accession>A0ABT8TGJ5</accession>
<sequence>MQIDVLRHGECEGGRIFRGHIDVALTATGRAQMREGVAQLAGPWQRIVSSPLVRCRSFAETLAAQTGVPVEIEPAIKEVGYGQWEGQSVEAVWREQQALCLAWSRAPDKTGPPGGEPFHDFRARVLTALAQSAAIPGADRILWITHGGVIKLLLSMARQMPPAGMMQLTVGYGFAASVQTDGDNLRVLYPQESEYVYQP</sequence>
<dbReference type="PANTHER" id="PTHR48100">
    <property type="entry name" value="BROAD-SPECIFICITY PHOSPHATASE YOR283W-RELATED"/>
    <property type="match status" value="1"/>
</dbReference>
<dbReference type="PANTHER" id="PTHR48100:SF1">
    <property type="entry name" value="HISTIDINE PHOSPHATASE FAMILY PROTEIN-RELATED"/>
    <property type="match status" value="1"/>
</dbReference>
<dbReference type="Gene3D" id="3.40.50.1240">
    <property type="entry name" value="Phosphoglycerate mutase-like"/>
    <property type="match status" value="1"/>
</dbReference>
<comment type="caution">
    <text evidence="1">The sequence shown here is derived from an EMBL/GenBank/DDBJ whole genome shotgun (WGS) entry which is preliminary data.</text>
</comment>
<organism evidence="1 2">
    <name type="scientific">Gilvimarinus algae</name>
    <dbReference type="NCBI Taxonomy" id="3058037"/>
    <lineage>
        <taxon>Bacteria</taxon>
        <taxon>Pseudomonadati</taxon>
        <taxon>Pseudomonadota</taxon>
        <taxon>Gammaproteobacteria</taxon>
        <taxon>Cellvibrionales</taxon>
        <taxon>Cellvibrionaceae</taxon>
        <taxon>Gilvimarinus</taxon>
    </lineage>
</organism>
<protein>
    <submittedName>
        <fullName evidence="1">Histidine phosphatase family protein</fullName>
        <ecNumber evidence="1">3.1.3.-</ecNumber>
    </submittedName>
</protein>
<dbReference type="Proteomes" id="UP001168380">
    <property type="component" value="Unassembled WGS sequence"/>
</dbReference>
<dbReference type="InterPro" id="IPR013078">
    <property type="entry name" value="His_Pase_superF_clade-1"/>
</dbReference>
<dbReference type="InterPro" id="IPR029033">
    <property type="entry name" value="His_PPase_superfam"/>
</dbReference>
<gene>
    <name evidence="1" type="ORF">QWI16_06430</name>
</gene>
<name>A0ABT8TGJ5_9GAMM</name>
<keyword evidence="2" id="KW-1185">Reference proteome</keyword>
<evidence type="ECO:0000313" key="1">
    <source>
        <dbReference type="EMBL" id="MDO3381806.1"/>
    </source>
</evidence>
<reference evidence="1" key="1">
    <citation type="submission" date="2023-07" db="EMBL/GenBank/DDBJ databases">
        <title>Gilvimarinus algae sp. nov., isolated from the surface of Kelp.</title>
        <authorList>
            <person name="Sun Y.Y."/>
            <person name="Gong Y."/>
            <person name="Du Z.J."/>
        </authorList>
    </citation>
    <scope>NUCLEOTIDE SEQUENCE</scope>
    <source>
        <strain evidence="1">SDUM040014</strain>
    </source>
</reference>
<keyword evidence="1" id="KW-0378">Hydrolase</keyword>